<dbReference type="PANTHER" id="PTHR42799:SF2">
    <property type="entry name" value="MITOCHONDRIAL PEPTIDE METHIONINE SULFOXIDE REDUCTASE"/>
    <property type="match status" value="1"/>
</dbReference>
<dbReference type="SUPFAM" id="SSF55068">
    <property type="entry name" value="Peptide methionine sulfoxide reductase"/>
    <property type="match status" value="1"/>
</dbReference>
<comment type="catalytic activity">
    <reaction evidence="4 7">
        <text>L-methionyl-[protein] + [thioredoxin]-disulfide + H2O = L-methionyl-(S)-S-oxide-[protein] + [thioredoxin]-dithiol</text>
        <dbReference type="Rhea" id="RHEA:14217"/>
        <dbReference type="Rhea" id="RHEA-COMP:10698"/>
        <dbReference type="Rhea" id="RHEA-COMP:10700"/>
        <dbReference type="Rhea" id="RHEA-COMP:12313"/>
        <dbReference type="Rhea" id="RHEA-COMP:12315"/>
        <dbReference type="ChEBI" id="CHEBI:15377"/>
        <dbReference type="ChEBI" id="CHEBI:16044"/>
        <dbReference type="ChEBI" id="CHEBI:29950"/>
        <dbReference type="ChEBI" id="CHEBI:44120"/>
        <dbReference type="ChEBI" id="CHEBI:50058"/>
        <dbReference type="EC" id="1.8.4.11"/>
    </reaction>
</comment>
<dbReference type="PANTHER" id="PTHR42799">
    <property type="entry name" value="MITOCHONDRIAL PEPTIDE METHIONINE SULFOXIDE REDUCTASE"/>
    <property type="match status" value="1"/>
</dbReference>
<dbReference type="HOGENOM" id="CLU_031040_7_1_7"/>
<keyword evidence="2" id="KW-0511">Multifunctional enzyme</keyword>
<dbReference type="Pfam" id="PF01625">
    <property type="entry name" value="PMSR"/>
    <property type="match status" value="1"/>
</dbReference>
<proteinExistence type="inferred from homology"/>
<dbReference type="KEGG" id="ant:Arnit_2382"/>
<evidence type="ECO:0000313" key="9">
    <source>
        <dbReference type="EMBL" id="ADG94033.1"/>
    </source>
</evidence>
<dbReference type="OrthoDB" id="4174719at2"/>
<feature type="domain" description="MsrB" evidence="8">
    <location>
        <begin position="1"/>
        <end position="118"/>
    </location>
</feature>
<dbReference type="NCBIfam" id="NF004036">
    <property type="entry name" value="PRK05508.1"/>
    <property type="match status" value="1"/>
</dbReference>
<organism evidence="9 10">
    <name type="scientific">Arcobacter nitrofigilis (strain ATCC 33309 / DSM 7299 / CCUG 15893 / LMG 7604 / NCTC 12251 / CI)</name>
    <name type="common">Campylobacter nitrofigilis</name>
    <dbReference type="NCBI Taxonomy" id="572480"/>
    <lineage>
        <taxon>Bacteria</taxon>
        <taxon>Pseudomonadati</taxon>
        <taxon>Campylobacterota</taxon>
        <taxon>Epsilonproteobacteria</taxon>
        <taxon>Campylobacterales</taxon>
        <taxon>Arcobacteraceae</taxon>
        <taxon>Arcobacter</taxon>
    </lineage>
</organism>
<dbReference type="PROSITE" id="PS51790">
    <property type="entry name" value="MSRB"/>
    <property type="match status" value="1"/>
</dbReference>
<evidence type="ECO:0000256" key="4">
    <source>
        <dbReference type="ARBA" id="ARBA00047806"/>
    </source>
</evidence>
<dbReference type="HAMAP" id="MF_01401">
    <property type="entry name" value="MsrA"/>
    <property type="match status" value="1"/>
</dbReference>
<dbReference type="Gene3D" id="2.170.150.20">
    <property type="entry name" value="Peptide methionine sulfoxide reductase"/>
    <property type="match status" value="1"/>
</dbReference>
<comment type="similarity">
    <text evidence="7">Belongs to the MsrA Met sulfoxide reductase family.</text>
</comment>
<comment type="catalytic activity">
    <reaction evidence="6 7">
        <text>[thioredoxin]-disulfide + L-methionine + H2O = L-methionine (S)-S-oxide + [thioredoxin]-dithiol</text>
        <dbReference type="Rhea" id="RHEA:19993"/>
        <dbReference type="Rhea" id="RHEA-COMP:10698"/>
        <dbReference type="Rhea" id="RHEA-COMP:10700"/>
        <dbReference type="ChEBI" id="CHEBI:15377"/>
        <dbReference type="ChEBI" id="CHEBI:29950"/>
        <dbReference type="ChEBI" id="CHEBI:50058"/>
        <dbReference type="ChEBI" id="CHEBI:57844"/>
        <dbReference type="ChEBI" id="CHEBI:58772"/>
        <dbReference type="EC" id="1.8.4.11"/>
    </reaction>
</comment>
<dbReference type="Gene3D" id="3.30.1060.10">
    <property type="entry name" value="Peptide methionine sulphoxide reductase MsrA"/>
    <property type="match status" value="1"/>
</dbReference>
<comment type="function">
    <text evidence="3 7">Has an important function as a repair enzyme for proteins that have been inactivated by oxidation. Catalyzes the reversible oxidation-reduction of methionine sulfoxide in proteins to methionine.</text>
</comment>
<dbReference type="SUPFAM" id="SSF51316">
    <property type="entry name" value="Mss4-like"/>
    <property type="match status" value="1"/>
</dbReference>
<evidence type="ECO:0000256" key="3">
    <source>
        <dbReference type="ARBA" id="ARBA00024679"/>
    </source>
</evidence>
<dbReference type="STRING" id="572480.Arnit_2382"/>
<dbReference type="GO" id="GO:0034599">
    <property type="term" value="P:cellular response to oxidative stress"/>
    <property type="evidence" value="ECO:0007669"/>
    <property type="project" value="TreeGrafter"/>
</dbReference>
<dbReference type="GO" id="GO:0005737">
    <property type="term" value="C:cytoplasm"/>
    <property type="evidence" value="ECO:0007669"/>
    <property type="project" value="TreeGrafter"/>
</dbReference>
<dbReference type="EMBL" id="CP001999">
    <property type="protein sequence ID" value="ADG94033.1"/>
    <property type="molecule type" value="Genomic_DNA"/>
</dbReference>
<dbReference type="InterPro" id="IPR036509">
    <property type="entry name" value="Met_Sox_Rdtase_MsrA_sf"/>
</dbReference>
<dbReference type="NCBIfam" id="NF004042">
    <property type="entry name" value="PRK05550.1"/>
    <property type="match status" value="1"/>
</dbReference>
<evidence type="ECO:0000256" key="1">
    <source>
        <dbReference type="ARBA" id="ARBA00023002"/>
    </source>
</evidence>
<dbReference type="InterPro" id="IPR002579">
    <property type="entry name" value="Met_Sox_Rdtase_MsrB_dom"/>
</dbReference>
<evidence type="ECO:0000313" key="10">
    <source>
        <dbReference type="Proteomes" id="UP000000939"/>
    </source>
</evidence>
<keyword evidence="1 7" id="KW-0560">Oxidoreductase</keyword>
<dbReference type="InterPro" id="IPR050162">
    <property type="entry name" value="MsrA_MetSO_reductase"/>
</dbReference>
<dbReference type="eggNOG" id="COG0229">
    <property type="taxonomic scope" value="Bacteria"/>
</dbReference>
<dbReference type="GO" id="GO:0033744">
    <property type="term" value="F:L-methionine:thioredoxin-disulfide S-oxidoreductase activity"/>
    <property type="evidence" value="ECO:0007669"/>
    <property type="project" value="RHEA"/>
</dbReference>
<evidence type="ECO:0000256" key="5">
    <source>
        <dbReference type="ARBA" id="ARBA00048488"/>
    </source>
</evidence>
<dbReference type="EC" id="1.8.4.11" evidence="7"/>
<comment type="catalytic activity">
    <reaction evidence="5">
        <text>L-methionyl-[protein] + [thioredoxin]-disulfide + H2O = L-methionyl-(R)-S-oxide-[protein] + [thioredoxin]-dithiol</text>
        <dbReference type="Rhea" id="RHEA:24164"/>
        <dbReference type="Rhea" id="RHEA-COMP:10698"/>
        <dbReference type="Rhea" id="RHEA-COMP:10700"/>
        <dbReference type="Rhea" id="RHEA-COMP:12313"/>
        <dbReference type="Rhea" id="RHEA-COMP:12314"/>
        <dbReference type="ChEBI" id="CHEBI:15377"/>
        <dbReference type="ChEBI" id="CHEBI:16044"/>
        <dbReference type="ChEBI" id="CHEBI:29950"/>
        <dbReference type="ChEBI" id="CHEBI:45764"/>
        <dbReference type="ChEBI" id="CHEBI:50058"/>
        <dbReference type="EC" id="1.8.4.12"/>
    </reaction>
</comment>
<dbReference type="InterPro" id="IPR011057">
    <property type="entry name" value="Mss4-like_sf"/>
</dbReference>
<dbReference type="Pfam" id="PF01641">
    <property type="entry name" value="SelR"/>
    <property type="match status" value="1"/>
</dbReference>
<protein>
    <recommendedName>
        <fullName evidence="7">Peptide methionine sulfoxide reductase MsrA</fullName>
        <shortName evidence="7">Protein-methionine-S-oxide reductase</shortName>
        <ecNumber evidence="7">1.8.4.11</ecNumber>
    </recommendedName>
    <alternativeName>
        <fullName evidence="7">Peptide-methionine (S)-S-oxide reductase</fullName>
        <shortName evidence="7">Peptide Met(O) reductase</shortName>
    </alternativeName>
</protein>
<reference evidence="9 10" key="1">
    <citation type="journal article" date="2010" name="Stand. Genomic Sci.">
        <title>Complete genome sequence of Arcobacter nitrofigilis type strain (CI).</title>
        <authorList>
            <person name="Pati A."/>
            <person name="Gronow S."/>
            <person name="Lapidus A."/>
            <person name="Copeland A."/>
            <person name="Glavina Del Rio T."/>
            <person name="Nolan M."/>
            <person name="Lucas S."/>
            <person name="Tice H."/>
            <person name="Cheng J.F."/>
            <person name="Han C."/>
            <person name="Chertkov O."/>
            <person name="Bruce D."/>
            <person name="Tapia R."/>
            <person name="Goodwin L."/>
            <person name="Pitluck S."/>
            <person name="Liolios K."/>
            <person name="Ivanova N."/>
            <person name="Mavromatis K."/>
            <person name="Chen A."/>
            <person name="Palaniappan K."/>
            <person name="Land M."/>
            <person name="Hauser L."/>
            <person name="Chang Y.J."/>
            <person name="Jeffries C.D."/>
            <person name="Detter J.C."/>
            <person name="Rohde M."/>
            <person name="Goker M."/>
            <person name="Bristow J."/>
            <person name="Eisen J.A."/>
            <person name="Markowitz V."/>
            <person name="Hugenholtz P."/>
            <person name="Klenk H.P."/>
            <person name="Kyrpides N.C."/>
        </authorList>
    </citation>
    <scope>NUCLEOTIDE SEQUENCE [LARGE SCALE GENOMIC DNA]</scope>
    <source>
        <strain evidence="10">ATCC 33309 / DSM 7299 / CCUG 15893 / LMG 7604 / NCTC 12251 / CI</strain>
    </source>
</reference>
<dbReference type="eggNOG" id="COG0225">
    <property type="taxonomic scope" value="Bacteria"/>
</dbReference>
<sequence length="283" mass="32650">MPFNKLTEEEIRVIENKGTERPFSGKFNDFYSDGIYKCKKCDTKLYSSDAKFNSSCGWPSFDDDFGTVKRVQDSDGRRTEIVCENCGAHLGHVFEGEGFTSKNTRHCVNSISLNFDYINKTNEDQTICYFAAGCFWGVEYHFEHLKGVYSAVSGYMGGDTLHPDYHSVCTGTTGHLETVKIEYDKKVVSFEELVKYFFEIHDFTQKNGQGPDIGSQYLSAIFYKNDEQKNKALEILDELESKGYKVATTLREAGTFYEAEEYHQNYYDRHQKVPYCHTYKKIF</sequence>
<evidence type="ECO:0000256" key="2">
    <source>
        <dbReference type="ARBA" id="ARBA00023268"/>
    </source>
</evidence>
<name>D5V171_ARCNC</name>
<dbReference type="GO" id="GO:0033743">
    <property type="term" value="F:peptide-methionine (R)-S-oxide reductase activity"/>
    <property type="evidence" value="ECO:0007669"/>
    <property type="project" value="UniProtKB-EC"/>
</dbReference>
<dbReference type="RefSeq" id="WP_013136178.1">
    <property type="nucleotide sequence ID" value="NC_014166.1"/>
</dbReference>
<keyword evidence="10" id="KW-1185">Reference proteome</keyword>
<dbReference type="NCBIfam" id="TIGR00401">
    <property type="entry name" value="msrA"/>
    <property type="match status" value="1"/>
</dbReference>
<dbReference type="AlphaFoldDB" id="D5V171"/>
<accession>D5V171</accession>
<feature type="active site" evidence="7">
    <location>
        <position position="134"/>
    </location>
</feature>
<evidence type="ECO:0000259" key="8">
    <source>
        <dbReference type="PROSITE" id="PS51790"/>
    </source>
</evidence>
<evidence type="ECO:0000256" key="7">
    <source>
        <dbReference type="HAMAP-Rule" id="MF_01401"/>
    </source>
</evidence>
<evidence type="ECO:0000256" key="6">
    <source>
        <dbReference type="ARBA" id="ARBA00048782"/>
    </source>
</evidence>
<dbReference type="Proteomes" id="UP000000939">
    <property type="component" value="Chromosome"/>
</dbReference>
<dbReference type="InterPro" id="IPR002569">
    <property type="entry name" value="Met_Sox_Rdtase_MsrA_dom"/>
</dbReference>
<gene>
    <name evidence="7" type="primary">msrA</name>
    <name evidence="9" type="ordered locus">Arnit_2382</name>
</gene>
<dbReference type="GO" id="GO:0008113">
    <property type="term" value="F:peptide-methionine (S)-S-oxide reductase activity"/>
    <property type="evidence" value="ECO:0007669"/>
    <property type="project" value="UniProtKB-UniRule"/>
</dbReference>